<keyword evidence="4" id="KW-0862">Zinc</keyword>
<proteinExistence type="predicted"/>
<organism evidence="6 7">
    <name type="scientific">Lipomyces starkeyi NRRL Y-11557</name>
    <dbReference type="NCBI Taxonomy" id="675824"/>
    <lineage>
        <taxon>Eukaryota</taxon>
        <taxon>Fungi</taxon>
        <taxon>Dikarya</taxon>
        <taxon>Ascomycota</taxon>
        <taxon>Saccharomycotina</taxon>
        <taxon>Lipomycetes</taxon>
        <taxon>Lipomycetales</taxon>
        <taxon>Lipomycetaceae</taxon>
        <taxon>Lipomyces</taxon>
    </lineage>
</organism>
<dbReference type="PANTHER" id="PTHR46481">
    <property type="entry name" value="ZINC FINGER BED DOMAIN-CONTAINING PROTEIN 4"/>
    <property type="match status" value="1"/>
</dbReference>
<keyword evidence="2" id="KW-0479">Metal-binding</keyword>
<dbReference type="GO" id="GO:0008270">
    <property type="term" value="F:zinc ion binding"/>
    <property type="evidence" value="ECO:0007669"/>
    <property type="project" value="UniProtKB-KW"/>
</dbReference>
<gene>
    <name evidence="6" type="ORF">LIPSTDRAFT_3153</name>
</gene>
<keyword evidence="3" id="KW-0863">Zinc-finger</keyword>
<dbReference type="GO" id="GO:0005634">
    <property type="term" value="C:nucleus"/>
    <property type="evidence" value="ECO:0007669"/>
    <property type="project" value="UniProtKB-SubCell"/>
</dbReference>
<reference evidence="6 7" key="1">
    <citation type="journal article" date="2016" name="Proc. Natl. Acad. Sci. U.S.A.">
        <title>Comparative genomics of biotechnologically important yeasts.</title>
        <authorList>
            <person name="Riley R."/>
            <person name="Haridas S."/>
            <person name="Wolfe K.H."/>
            <person name="Lopes M.R."/>
            <person name="Hittinger C.T."/>
            <person name="Goeker M."/>
            <person name="Salamov A.A."/>
            <person name="Wisecaver J.H."/>
            <person name="Long T.M."/>
            <person name="Calvey C.H."/>
            <person name="Aerts A.L."/>
            <person name="Barry K.W."/>
            <person name="Choi C."/>
            <person name="Clum A."/>
            <person name="Coughlan A.Y."/>
            <person name="Deshpande S."/>
            <person name="Douglass A.P."/>
            <person name="Hanson S.J."/>
            <person name="Klenk H.-P."/>
            <person name="LaButti K.M."/>
            <person name="Lapidus A."/>
            <person name="Lindquist E.A."/>
            <person name="Lipzen A.M."/>
            <person name="Meier-Kolthoff J.P."/>
            <person name="Ohm R.A."/>
            <person name="Otillar R.P."/>
            <person name="Pangilinan J.L."/>
            <person name="Peng Y."/>
            <person name="Rokas A."/>
            <person name="Rosa C.A."/>
            <person name="Scheuner C."/>
            <person name="Sibirny A.A."/>
            <person name="Slot J.C."/>
            <person name="Stielow J.B."/>
            <person name="Sun H."/>
            <person name="Kurtzman C.P."/>
            <person name="Blackwell M."/>
            <person name="Grigoriev I.V."/>
            <person name="Jeffries T.W."/>
        </authorList>
    </citation>
    <scope>NUCLEOTIDE SEQUENCE [LARGE SCALE GENOMIC DNA]</scope>
    <source>
        <strain evidence="6 7">NRRL Y-11557</strain>
    </source>
</reference>
<evidence type="ECO:0000256" key="4">
    <source>
        <dbReference type="ARBA" id="ARBA00022833"/>
    </source>
</evidence>
<sequence>MHCLLSFRTLPRIASRPDGPLRTPLSTPSRDDLLLKWIVDQAFSVVEVPSFKSFVNGIIPKYALPTGKTVTRMIVSVSAYSSLVNDMKANRTHLTPMTYDVLTSKANLPYAGVTVHYVDPDWKLLRDVIRTLLWTLLSVSG</sequence>
<dbReference type="OrthoDB" id="2431589at2759"/>
<dbReference type="Proteomes" id="UP000094385">
    <property type="component" value="Unassembled WGS sequence"/>
</dbReference>
<dbReference type="PANTHER" id="PTHR46481:SF10">
    <property type="entry name" value="ZINC FINGER BED DOMAIN-CONTAINING PROTEIN 39"/>
    <property type="match status" value="1"/>
</dbReference>
<comment type="subcellular location">
    <subcellularLocation>
        <location evidence="1">Nucleus</location>
    </subcellularLocation>
</comment>
<accession>A0A1E3Q8L1</accession>
<dbReference type="InterPro" id="IPR052035">
    <property type="entry name" value="ZnF_BED_domain_contain"/>
</dbReference>
<evidence type="ECO:0000256" key="5">
    <source>
        <dbReference type="ARBA" id="ARBA00023242"/>
    </source>
</evidence>
<name>A0A1E3Q8L1_LIPST</name>
<keyword evidence="5" id="KW-0539">Nucleus</keyword>
<evidence type="ECO:0000313" key="6">
    <source>
        <dbReference type="EMBL" id="ODQ73940.1"/>
    </source>
</evidence>
<dbReference type="EMBL" id="KV454293">
    <property type="protein sequence ID" value="ODQ73940.1"/>
    <property type="molecule type" value="Genomic_DNA"/>
</dbReference>
<evidence type="ECO:0000256" key="3">
    <source>
        <dbReference type="ARBA" id="ARBA00022771"/>
    </source>
</evidence>
<evidence type="ECO:0000313" key="7">
    <source>
        <dbReference type="Proteomes" id="UP000094385"/>
    </source>
</evidence>
<protein>
    <submittedName>
        <fullName evidence="6">Uncharacterized protein</fullName>
    </submittedName>
</protein>
<keyword evidence="7" id="KW-1185">Reference proteome</keyword>
<dbReference type="AlphaFoldDB" id="A0A1E3Q8L1"/>
<evidence type="ECO:0000256" key="1">
    <source>
        <dbReference type="ARBA" id="ARBA00004123"/>
    </source>
</evidence>
<evidence type="ECO:0000256" key="2">
    <source>
        <dbReference type="ARBA" id="ARBA00022723"/>
    </source>
</evidence>